<protein>
    <submittedName>
        <fullName evidence="2">Uncharacterized protein</fullName>
    </submittedName>
</protein>
<feature type="region of interest" description="Disordered" evidence="1">
    <location>
        <begin position="105"/>
        <end position="190"/>
    </location>
</feature>
<dbReference type="Proteomes" id="UP000066737">
    <property type="component" value="Plasmid pSTJ001"/>
</dbReference>
<dbReference type="KEGG" id="hhb:Hhub_4227"/>
<feature type="compositionally biased region" description="Polar residues" evidence="1">
    <location>
        <begin position="157"/>
        <end position="168"/>
    </location>
</feature>
<keyword evidence="3" id="KW-1185">Reference proteome</keyword>
<accession>A0A0U5H7E2</accession>
<dbReference type="OrthoDB" id="333539at2157"/>
<dbReference type="AlphaFoldDB" id="A0A0U5H7E2"/>
<dbReference type="GeneID" id="43331094"/>
<name>A0A0U5H7E2_9EURY</name>
<reference evidence="3" key="1">
    <citation type="journal article" date="2016" name="Environ. Microbiol.">
        <title>The complete genome of a viable archaeum isolated from 123-million-year-old rock salt.</title>
        <authorList>
            <person name="Jaakkola S.T."/>
            <person name="Pfeiffer F."/>
            <person name="Ravantti J.J."/>
            <person name="Guo Q."/>
            <person name="Liu Y."/>
            <person name="Chen X."/>
            <person name="Ma H."/>
            <person name="Yang C."/>
            <person name="Oksanen H.M."/>
            <person name="Bamford D.H."/>
        </authorList>
    </citation>
    <scope>NUCLEOTIDE SEQUENCE</scope>
    <source>
        <strain evidence="3">JI20-1</strain>
        <plasmid evidence="3">Plasmid pSTJ001</plasmid>
    </source>
</reference>
<sequence length="376" mass="39971">MSDDRSEDKVEKGKSTRSGRRTFLKTVAIGSSIAFGAGHVSAATDEEVTITEARVPMESGADAEYEVVEKDVPKDWHEAVTHATEVHDREKFYQRDDVVATLVNPDTFDNAEPSIEVEVKESGSSSRDSISPGDERSLPDSIGGVPVEKKKVEETSDPSITPSIQSACGTGDYGSTPPGGVECSGSSPGTLSSPLVKDGTMYFATCWHIFGSSPVDDSAELSQSDGNTIGKVTDGDSTDDFVACEPANGHTPTRELYGTNYKIWGNYTKSGVQALAADNKSITKQGVGTCETSGEVRGVGTNVFDGSTTRHEQVRWGSSSTLEDGDSGAVAYRHHQDDKVLAVAMCGGVTSPYNLGGRYAFGTGAYHINQEYGYGW</sequence>
<evidence type="ECO:0000313" key="3">
    <source>
        <dbReference type="Proteomes" id="UP000066737"/>
    </source>
</evidence>
<evidence type="ECO:0000256" key="1">
    <source>
        <dbReference type="SAM" id="MobiDB-lite"/>
    </source>
</evidence>
<organism evidence="2 3">
    <name type="scientific">Halobacterium hubeiense</name>
    <dbReference type="NCBI Taxonomy" id="1407499"/>
    <lineage>
        <taxon>Archaea</taxon>
        <taxon>Methanobacteriati</taxon>
        <taxon>Methanobacteriota</taxon>
        <taxon>Stenosarchaea group</taxon>
        <taxon>Halobacteria</taxon>
        <taxon>Halobacteriales</taxon>
        <taxon>Halobacteriaceae</taxon>
        <taxon>Halobacterium</taxon>
    </lineage>
</organism>
<geneLocation type="plasmid" evidence="3">
    <name>pSTJ001</name>
</geneLocation>
<dbReference type="EMBL" id="LN831303">
    <property type="protein sequence ID" value="CQH63923.1"/>
    <property type="molecule type" value="Genomic_DNA"/>
</dbReference>
<gene>
    <name evidence="2" type="ORF">HHUB_4227</name>
</gene>
<feature type="compositionally biased region" description="Low complexity" evidence="1">
    <location>
        <begin position="122"/>
        <end position="131"/>
    </location>
</feature>
<proteinExistence type="predicted"/>
<evidence type="ECO:0000313" key="2">
    <source>
        <dbReference type="EMBL" id="CQH63923.1"/>
    </source>
</evidence>
<dbReference type="RefSeq" id="WP_143416446.1">
    <property type="nucleotide sequence ID" value="NZ_CEML01000003.1"/>
</dbReference>